<evidence type="ECO:0000313" key="7">
    <source>
        <dbReference type="Proteomes" id="UP000001555"/>
    </source>
</evidence>
<keyword evidence="3 5" id="KW-0808">Transferase</keyword>
<evidence type="ECO:0000256" key="1">
    <source>
        <dbReference type="ARBA" id="ARBA00007996"/>
    </source>
</evidence>
<dbReference type="GO" id="GO:0008170">
    <property type="term" value="F:N-methyltransferase activity"/>
    <property type="evidence" value="ECO:0000318"/>
    <property type="project" value="GO_Central"/>
</dbReference>
<evidence type="ECO:0000256" key="3">
    <source>
        <dbReference type="ARBA" id="ARBA00022679"/>
    </source>
</evidence>
<dbReference type="Pfam" id="PF01234">
    <property type="entry name" value="NNMT_PNMT_TEMT"/>
    <property type="match status" value="1"/>
</dbReference>
<dbReference type="PROSITE" id="PS51681">
    <property type="entry name" value="SAM_MT_NNMT_PNMT_TEMT"/>
    <property type="match status" value="1"/>
</dbReference>
<dbReference type="SUPFAM" id="SSF53335">
    <property type="entry name" value="S-adenosyl-L-methionine-dependent methyltransferases"/>
    <property type="match status" value="1"/>
</dbReference>
<feature type="non-terminal residue" evidence="5">
    <location>
        <position position="120"/>
    </location>
</feature>
<dbReference type="InterPro" id="IPR000940">
    <property type="entry name" value="NNMT_TEMT_trans"/>
</dbReference>
<dbReference type="VEuPathDB" id="VectorBase:ISCW005867"/>
<evidence type="ECO:0000256" key="4">
    <source>
        <dbReference type="ARBA" id="ARBA00022691"/>
    </source>
</evidence>
<dbReference type="VEuPathDB" id="VectorBase:ISCI005867"/>
<dbReference type="PANTHER" id="PTHR10867">
    <property type="entry name" value="NNMT/PNMT/TEMT FAMILY MEMBER"/>
    <property type="match status" value="1"/>
</dbReference>
<comment type="similarity">
    <text evidence="1">Belongs to the class I-like SAM-binding methyltransferase superfamily. NNMT/PNMT/TEMT family.</text>
</comment>
<evidence type="ECO:0000256" key="2">
    <source>
        <dbReference type="ARBA" id="ARBA00022603"/>
    </source>
</evidence>
<dbReference type="Gene3D" id="3.40.50.150">
    <property type="entry name" value="Vaccinia Virus protein VP39"/>
    <property type="match status" value="1"/>
</dbReference>
<evidence type="ECO:0000313" key="6">
    <source>
        <dbReference type="EnsemblMetazoa" id="ISCW005867-PA"/>
    </source>
</evidence>
<organism>
    <name type="scientific">Ixodes scapularis</name>
    <name type="common">Black-legged tick</name>
    <name type="synonym">Deer tick</name>
    <dbReference type="NCBI Taxonomy" id="6945"/>
    <lineage>
        <taxon>Eukaryota</taxon>
        <taxon>Metazoa</taxon>
        <taxon>Ecdysozoa</taxon>
        <taxon>Arthropoda</taxon>
        <taxon>Chelicerata</taxon>
        <taxon>Arachnida</taxon>
        <taxon>Acari</taxon>
        <taxon>Parasitiformes</taxon>
        <taxon>Ixodida</taxon>
        <taxon>Ixodoidea</taxon>
        <taxon>Ixodidae</taxon>
        <taxon>Ixodinae</taxon>
        <taxon>Ixodes</taxon>
    </lineage>
</organism>
<sequence>VSTSNSVESMASQALRNAYKEQFLARSYLDDHFTGKISSSQMEKLHSFLQSDIIQGETLLELGSGPVVLSSLTTSSRFKHIVLSDLVEGNRLEINKWINEEEDAIDWSLPAEQIAGFEGY</sequence>
<dbReference type="PANTHER" id="PTHR10867:SF17">
    <property type="entry name" value="NICOTINAMIDE N-METHYLTRANSFERASE"/>
    <property type="match status" value="1"/>
</dbReference>
<protein>
    <submittedName>
        <fullName evidence="5 6">Nicotinamide N-methyltransferase, putative</fullName>
        <ecNumber evidence="5">2.1.1.49</ecNumber>
    </submittedName>
</protein>
<keyword evidence="7" id="KW-1185">Reference proteome</keyword>
<gene>
    <name evidence="5" type="ORF">IscW_ISCW005867</name>
</gene>
<dbReference type="HOGENOM" id="CLU_141713_1_1_1"/>
<dbReference type="EnsemblMetazoa" id="ISCW005867-RA">
    <property type="protein sequence ID" value="ISCW005867-PA"/>
    <property type="gene ID" value="ISCW005867"/>
</dbReference>
<dbReference type="Proteomes" id="UP000001555">
    <property type="component" value="Unassembled WGS sequence"/>
</dbReference>
<dbReference type="GO" id="GO:0005829">
    <property type="term" value="C:cytosol"/>
    <property type="evidence" value="ECO:0000318"/>
    <property type="project" value="GO_Central"/>
</dbReference>
<accession>B7PL43</accession>
<dbReference type="GO" id="GO:0032259">
    <property type="term" value="P:methylation"/>
    <property type="evidence" value="ECO:0007669"/>
    <property type="project" value="UniProtKB-KW"/>
</dbReference>
<dbReference type="EMBL" id="ABJB010460232">
    <property type="status" value="NOT_ANNOTATED_CDS"/>
    <property type="molecule type" value="Genomic_DNA"/>
</dbReference>
<name>B7PL43_IXOSC</name>
<reference evidence="5 7" key="1">
    <citation type="submission" date="2008-03" db="EMBL/GenBank/DDBJ databases">
        <title>Annotation of Ixodes scapularis.</title>
        <authorList>
            <consortium name="Ixodes scapularis Genome Project Consortium"/>
            <person name="Caler E."/>
            <person name="Hannick L.I."/>
            <person name="Bidwell S."/>
            <person name="Joardar V."/>
            <person name="Thiagarajan M."/>
            <person name="Amedeo P."/>
            <person name="Galinsky K.J."/>
            <person name="Schobel S."/>
            <person name="Inman J."/>
            <person name="Hostetler J."/>
            <person name="Miller J."/>
            <person name="Hammond M."/>
            <person name="Megy K."/>
            <person name="Lawson D."/>
            <person name="Kodira C."/>
            <person name="Sutton G."/>
            <person name="Meyer J."/>
            <person name="Hill C.A."/>
            <person name="Birren B."/>
            <person name="Nene V."/>
            <person name="Collins F."/>
            <person name="Alarcon-Chaidez F."/>
            <person name="Wikel S."/>
            <person name="Strausberg R."/>
        </authorList>
    </citation>
    <scope>NUCLEOTIDE SEQUENCE [LARGE SCALE GENOMIC DNA]</scope>
    <source>
        <strain evidence="7">Wikel</strain>
        <strain evidence="5">Wikel colony</strain>
    </source>
</reference>
<dbReference type="AlphaFoldDB" id="B7PL43"/>
<dbReference type="GO" id="GO:0030748">
    <property type="term" value="F:amine N-methyltransferase activity"/>
    <property type="evidence" value="ECO:0007669"/>
    <property type="project" value="UniProtKB-EC"/>
</dbReference>
<evidence type="ECO:0000313" key="5">
    <source>
        <dbReference type="EMBL" id="EEC07315.1"/>
    </source>
</evidence>
<dbReference type="InterPro" id="IPR029063">
    <property type="entry name" value="SAM-dependent_MTases_sf"/>
</dbReference>
<proteinExistence type="inferred from homology"/>
<dbReference type="PaxDb" id="6945-B7PL43"/>
<keyword evidence="2 5" id="KW-0489">Methyltransferase</keyword>
<feature type="non-terminal residue" evidence="5">
    <location>
        <position position="1"/>
    </location>
</feature>
<dbReference type="EMBL" id="DS737792">
    <property type="protein sequence ID" value="EEC07315.1"/>
    <property type="molecule type" value="Genomic_DNA"/>
</dbReference>
<reference evidence="6" key="2">
    <citation type="submission" date="2020-05" db="UniProtKB">
        <authorList>
            <consortium name="EnsemblMetazoa"/>
        </authorList>
    </citation>
    <scope>IDENTIFICATION</scope>
    <source>
        <strain evidence="6">wikel</strain>
    </source>
</reference>
<keyword evidence="4" id="KW-0949">S-adenosyl-L-methionine</keyword>
<dbReference type="EC" id="2.1.1.49" evidence="5"/>